<proteinExistence type="predicted"/>
<evidence type="ECO:0000256" key="3">
    <source>
        <dbReference type="ARBA" id="ARBA00022679"/>
    </source>
</evidence>
<keyword evidence="3" id="KW-0808">Transferase</keyword>
<dbReference type="PANTHER" id="PTHR42832">
    <property type="entry name" value="AMINO ACID AMINOTRANSFERASE"/>
    <property type="match status" value="1"/>
</dbReference>
<dbReference type="AlphaFoldDB" id="A0A9P6XV62"/>
<evidence type="ECO:0000256" key="1">
    <source>
        <dbReference type="ARBA" id="ARBA00001933"/>
    </source>
</evidence>
<dbReference type="Proteomes" id="UP000740926">
    <property type="component" value="Unassembled WGS sequence"/>
</dbReference>
<protein>
    <recommendedName>
        <fullName evidence="4">Aminotransferase class I/classII large domain-containing protein</fullName>
    </recommendedName>
</protein>
<comment type="caution">
    <text evidence="5">The sequence shown here is derived from an EMBL/GenBank/DDBJ whole genome shotgun (WGS) entry which is preliminary data.</text>
</comment>
<dbReference type="InterPro" id="IPR015424">
    <property type="entry name" value="PyrdxlP-dep_Trfase"/>
</dbReference>
<dbReference type="GO" id="GO:0030170">
    <property type="term" value="F:pyridoxal phosphate binding"/>
    <property type="evidence" value="ECO:0007669"/>
    <property type="project" value="InterPro"/>
</dbReference>
<evidence type="ECO:0000313" key="5">
    <source>
        <dbReference type="EMBL" id="KAG1533261.1"/>
    </source>
</evidence>
<sequence>MGGLSVYPSTKGDPALRQAISGWLARRYSIPAPDADTQVLPALGSREALFAFTQTGIDPSAGSVVICPNPFYQIYEGATLLAGGKLRQAGTLLDLRTRGGHQHLRL</sequence>
<name>A0A9P6XV62_9FUNG</name>
<accession>A0A9P6XV62</accession>
<dbReference type="Pfam" id="PF00155">
    <property type="entry name" value="Aminotran_1_2"/>
    <property type="match status" value="1"/>
</dbReference>
<keyword evidence="6" id="KW-1185">Reference proteome</keyword>
<keyword evidence="2" id="KW-0032">Aminotransferase</keyword>
<organism evidence="5 6">
    <name type="scientific">Rhizopus delemar</name>
    <dbReference type="NCBI Taxonomy" id="936053"/>
    <lineage>
        <taxon>Eukaryota</taxon>
        <taxon>Fungi</taxon>
        <taxon>Fungi incertae sedis</taxon>
        <taxon>Mucoromycota</taxon>
        <taxon>Mucoromycotina</taxon>
        <taxon>Mucoromycetes</taxon>
        <taxon>Mucorales</taxon>
        <taxon>Mucorineae</taxon>
        <taxon>Rhizopodaceae</taxon>
        <taxon>Rhizopus</taxon>
    </lineage>
</organism>
<dbReference type="EMBL" id="JAANIU010009367">
    <property type="protein sequence ID" value="KAG1533261.1"/>
    <property type="molecule type" value="Genomic_DNA"/>
</dbReference>
<dbReference type="PANTHER" id="PTHR42832:SF3">
    <property type="entry name" value="L-GLUTAMINE--4-(METHYLSULFANYL)-2-OXOBUTANOATE AMINOTRANSFERASE"/>
    <property type="match status" value="1"/>
</dbReference>
<dbReference type="Gene3D" id="3.40.640.10">
    <property type="entry name" value="Type I PLP-dependent aspartate aminotransferase-like (Major domain)"/>
    <property type="match status" value="1"/>
</dbReference>
<dbReference type="GO" id="GO:0008483">
    <property type="term" value="F:transaminase activity"/>
    <property type="evidence" value="ECO:0007669"/>
    <property type="project" value="UniProtKB-KW"/>
</dbReference>
<gene>
    <name evidence="5" type="ORF">G6F50_015928</name>
</gene>
<dbReference type="InterPro" id="IPR004839">
    <property type="entry name" value="Aminotransferase_I/II_large"/>
</dbReference>
<dbReference type="InterPro" id="IPR015421">
    <property type="entry name" value="PyrdxlP-dep_Trfase_major"/>
</dbReference>
<evidence type="ECO:0000259" key="4">
    <source>
        <dbReference type="Pfam" id="PF00155"/>
    </source>
</evidence>
<dbReference type="InterPro" id="IPR050881">
    <property type="entry name" value="LL-DAP_aminotransferase"/>
</dbReference>
<reference evidence="5 6" key="1">
    <citation type="journal article" date="2020" name="Microb. Genom.">
        <title>Genetic diversity of clinical and environmental Mucorales isolates obtained from an investigation of mucormycosis cases among solid organ transplant recipients.</title>
        <authorList>
            <person name="Nguyen M.H."/>
            <person name="Kaul D."/>
            <person name="Muto C."/>
            <person name="Cheng S.J."/>
            <person name="Richter R.A."/>
            <person name="Bruno V.M."/>
            <person name="Liu G."/>
            <person name="Beyhan S."/>
            <person name="Sundermann A.J."/>
            <person name="Mounaud S."/>
            <person name="Pasculle A.W."/>
            <person name="Nierman W.C."/>
            <person name="Driscoll E."/>
            <person name="Cumbie R."/>
            <person name="Clancy C.J."/>
            <person name="Dupont C.L."/>
        </authorList>
    </citation>
    <scope>NUCLEOTIDE SEQUENCE [LARGE SCALE GENOMIC DNA]</scope>
    <source>
        <strain evidence="5 6">GL24</strain>
    </source>
</reference>
<comment type="cofactor">
    <cofactor evidence="1">
        <name>pyridoxal 5'-phosphate</name>
        <dbReference type="ChEBI" id="CHEBI:597326"/>
    </cofactor>
</comment>
<feature type="domain" description="Aminotransferase class I/classII large" evidence="4">
    <location>
        <begin position="2"/>
        <end position="88"/>
    </location>
</feature>
<evidence type="ECO:0000256" key="2">
    <source>
        <dbReference type="ARBA" id="ARBA00022576"/>
    </source>
</evidence>
<evidence type="ECO:0000313" key="6">
    <source>
        <dbReference type="Proteomes" id="UP000740926"/>
    </source>
</evidence>
<dbReference type="SUPFAM" id="SSF53383">
    <property type="entry name" value="PLP-dependent transferases"/>
    <property type="match status" value="1"/>
</dbReference>